<comment type="caution">
    <text evidence="5">The sequence shown here is derived from an EMBL/GenBank/DDBJ whole genome shotgun (WGS) entry which is preliminary data.</text>
</comment>
<dbReference type="PROSITE" id="PS50014">
    <property type="entry name" value="BROMODOMAIN_2"/>
    <property type="match status" value="1"/>
</dbReference>
<dbReference type="PRINTS" id="PR00503">
    <property type="entry name" value="BROMODOMAIN"/>
</dbReference>
<evidence type="ECO:0000259" key="4">
    <source>
        <dbReference type="PROSITE" id="PS50014"/>
    </source>
</evidence>
<feature type="region of interest" description="Disordered" evidence="3">
    <location>
        <begin position="1"/>
        <end position="66"/>
    </location>
</feature>
<dbReference type="InterPro" id="IPR001487">
    <property type="entry name" value="Bromodomain"/>
</dbReference>
<evidence type="ECO:0000313" key="5">
    <source>
        <dbReference type="EMBL" id="KAK1265883.1"/>
    </source>
</evidence>
<keyword evidence="1 2" id="KW-0103">Bromodomain</keyword>
<protein>
    <submittedName>
        <fullName evidence="5">Transcription factor GTE10</fullName>
    </submittedName>
</protein>
<dbReference type="Proteomes" id="UP001179952">
    <property type="component" value="Unassembled WGS sequence"/>
</dbReference>
<feature type="compositionally biased region" description="Polar residues" evidence="3">
    <location>
        <begin position="41"/>
        <end position="66"/>
    </location>
</feature>
<dbReference type="PROSITE" id="PS00633">
    <property type="entry name" value="BROMODOMAIN_1"/>
    <property type="match status" value="1"/>
</dbReference>
<feature type="compositionally biased region" description="Basic residues" evidence="3">
    <location>
        <begin position="1"/>
        <end position="15"/>
    </location>
</feature>
<name>A0AAV9ANP9_ACOGR</name>
<dbReference type="InterPro" id="IPR036427">
    <property type="entry name" value="Bromodomain-like_sf"/>
</dbReference>
<evidence type="ECO:0000256" key="1">
    <source>
        <dbReference type="ARBA" id="ARBA00023117"/>
    </source>
</evidence>
<feature type="domain" description="Bromo" evidence="4">
    <location>
        <begin position="216"/>
        <end position="289"/>
    </location>
</feature>
<organism evidence="5 6">
    <name type="scientific">Acorus gramineus</name>
    <name type="common">Dwarf sweet flag</name>
    <dbReference type="NCBI Taxonomy" id="55184"/>
    <lineage>
        <taxon>Eukaryota</taxon>
        <taxon>Viridiplantae</taxon>
        <taxon>Streptophyta</taxon>
        <taxon>Embryophyta</taxon>
        <taxon>Tracheophyta</taxon>
        <taxon>Spermatophyta</taxon>
        <taxon>Magnoliopsida</taxon>
        <taxon>Liliopsida</taxon>
        <taxon>Acoraceae</taxon>
        <taxon>Acorus</taxon>
    </lineage>
</organism>
<dbReference type="SMART" id="SM00297">
    <property type="entry name" value="BROMO"/>
    <property type="match status" value="1"/>
</dbReference>
<feature type="compositionally biased region" description="Basic residues" evidence="3">
    <location>
        <begin position="381"/>
        <end position="399"/>
    </location>
</feature>
<feature type="region of interest" description="Disordered" evidence="3">
    <location>
        <begin position="420"/>
        <end position="447"/>
    </location>
</feature>
<reference evidence="5" key="1">
    <citation type="journal article" date="2023" name="Nat. Commun.">
        <title>Diploid and tetraploid genomes of Acorus and the evolution of monocots.</title>
        <authorList>
            <person name="Ma L."/>
            <person name="Liu K.W."/>
            <person name="Li Z."/>
            <person name="Hsiao Y.Y."/>
            <person name="Qi Y."/>
            <person name="Fu T."/>
            <person name="Tang G.D."/>
            <person name="Zhang D."/>
            <person name="Sun W.H."/>
            <person name="Liu D.K."/>
            <person name="Li Y."/>
            <person name="Chen G.Z."/>
            <person name="Liu X.D."/>
            <person name="Liao X.Y."/>
            <person name="Jiang Y.T."/>
            <person name="Yu X."/>
            <person name="Hao Y."/>
            <person name="Huang J."/>
            <person name="Zhao X.W."/>
            <person name="Ke S."/>
            <person name="Chen Y.Y."/>
            <person name="Wu W.L."/>
            <person name="Hsu J.L."/>
            <person name="Lin Y.F."/>
            <person name="Huang M.D."/>
            <person name="Li C.Y."/>
            <person name="Huang L."/>
            <person name="Wang Z.W."/>
            <person name="Zhao X."/>
            <person name="Zhong W.Y."/>
            <person name="Peng D.H."/>
            <person name="Ahmad S."/>
            <person name="Lan S."/>
            <person name="Zhang J.S."/>
            <person name="Tsai W.C."/>
            <person name="Van de Peer Y."/>
            <person name="Liu Z.J."/>
        </authorList>
    </citation>
    <scope>NUCLEOTIDE SEQUENCE</scope>
    <source>
        <strain evidence="5">SCP</strain>
    </source>
</reference>
<evidence type="ECO:0000256" key="3">
    <source>
        <dbReference type="SAM" id="MobiDB-lite"/>
    </source>
</evidence>
<dbReference type="PANTHER" id="PTHR47809">
    <property type="entry name" value="DNA-BINDING BROMODOMAIN-CONTAINING PROTEIN"/>
    <property type="match status" value="1"/>
</dbReference>
<proteinExistence type="predicted"/>
<accession>A0AAV9ANP9</accession>
<dbReference type="Gene3D" id="1.20.920.10">
    <property type="entry name" value="Bromodomain-like"/>
    <property type="match status" value="1"/>
</dbReference>
<feature type="region of interest" description="Disordered" evidence="3">
    <location>
        <begin position="317"/>
        <end position="353"/>
    </location>
</feature>
<evidence type="ECO:0000256" key="2">
    <source>
        <dbReference type="PROSITE-ProRule" id="PRU00035"/>
    </source>
</evidence>
<sequence length="621" mass="69494">MKRKRGRKAGYKKAKLKESTVVSDAAPDPVQVETDDENDPQIDTCSPVTESDTQSRTVNTNGSNDTLARQLGHIKVKLKSSKTLDPRCSHSDAHTPSDTDKSNVQMEKVEDSANSLSEMPVGAPQDLQKKPSCIKIKSFGGLGSSDAISSDRHVENSCSLSGIQDMGASIISGNERTVESSVPKIYYKRASKLPRRDPRYNEKELSAALEVIKKIMKMDAAEPFNSPVDPVALGIPDYFDIIKTPMDFGTIRRDLERGHKYMNSEDVFKDVQFIWDNCYRYNNKGDYILKLMKRVKKNFMKCWIAVELYSDQLPTETSDTGLGEDSIPSLGGDLQDTDVGKDKDPREATGKKPISLTFKGTVIGATESTSASGKDVERSSKVKLHPKSKPSKHKRRRHRVDLHKSDCLCAVCVVRRNRREREGNSQTVLSPVLTTDDRSSQELKQEEKSSLANLCGEYASPSLDHPLVVNVDVDSSQSVKPEINANVIIFQRRNKLAEHSLLENGTRDISNQQNEVQEMGMDPGTQADNQSEDVMVQVNEDATEPDVELKKEDLLEKHQKAKKRYEEFLKQENPMILQMCSYLFPNDPRSVWSGPLSLNRHRLPPRDNPLRAAIASFMKPG</sequence>
<keyword evidence="6" id="KW-1185">Reference proteome</keyword>
<dbReference type="Pfam" id="PF00439">
    <property type="entry name" value="Bromodomain"/>
    <property type="match status" value="1"/>
</dbReference>
<dbReference type="SUPFAM" id="SSF47370">
    <property type="entry name" value="Bromodomain"/>
    <property type="match status" value="1"/>
</dbReference>
<feature type="compositionally biased region" description="Basic and acidic residues" evidence="3">
    <location>
        <begin position="82"/>
        <end position="111"/>
    </location>
</feature>
<feature type="compositionally biased region" description="Basic and acidic residues" evidence="3">
    <location>
        <begin position="338"/>
        <end position="350"/>
    </location>
</feature>
<evidence type="ECO:0000313" key="6">
    <source>
        <dbReference type="Proteomes" id="UP001179952"/>
    </source>
</evidence>
<feature type="region of interest" description="Disordered" evidence="3">
    <location>
        <begin position="80"/>
        <end position="127"/>
    </location>
</feature>
<feature type="compositionally biased region" description="Basic and acidic residues" evidence="3">
    <location>
        <begin position="435"/>
        <end position="447"/>
    </location>
</feature>
<dbReference type="EMBL" id="JAUJYN010000007">
    <property type="protein sequence ID" value="KAK1265883.1"/>
    <property type="molecule type" value="Genomic_DNA"/>
</dbReference>
<reference evidence="5" key="2">
    <citation type="submission" date="2023-06" db="EMBL/GenBank/DDBJ databases">
        <authorList>
            <person name="Ma L."/>
            <person name="Liu K.-W."/>
            <person name="Li Z."/>
            <person name="Hsiao Y.-Y."/>
            <person name="Qi Y."/>
            <person name="Fu T."/>
            <person name="Tang G."/>
            <person name="Zhang D."/>
            <person name="Sun W.-H."/>
            <person name="Liu D.-K."/>
            <person name="Li Y."/>
            <person name="Chen G.-Z."/>
            <person name="Liu X.-D."/>
            <person name="Liao X.-Y."/>
            <person name="Jiang Y.-T."/>
            <person name="Yu X."/>
            <person name="Hao Y."/>
            <person name="Huang J."/>
            <person name="Zhao X.-W."/>
            <person name="Ke S."/>
            <person name="Chen Y.-Y."/>
            <person name="Wu W.-L."/>
            <person name="Hsu J.-L."/>
            <person name="Lin Y.-F."/>
            <person name="Huang M.-D."/>
            <person name="Li C.-Y."/>
            <person name="Huang L."/>
            <person name="Wang Z.-W."/>
            <person name="Zhao X."/>
            <person name="Zhong W.-Y."/>
            <person name="Peng D.-H."/>
            <person name="Ahmad S."/>
            <person name="Lan S."/>
            <person name="Zhang J.-S."/>
            <person name="Tsai W.-C."/>
            <person name="Van De Peer Y."/>
            <person name="Liu Z.-J."/>
        </authorList>
    </citation>
    <scope>NUCLEOTIDE SEQUENCE</scope>
    <source>
        <strain evidence="5">SCP</strain>
        <tissue evidence="5">Leaves</tissue>
    </source>
</reference>
<dbReference type="InterPro" id="IPR018359">
    <property type="entry name" value="Bromodomain_CS"/>
</dbReference>
<feature type="region of interest" description="Disordered" evidence="3">
    <location>
        <begin position="367"/>
        <end position="399"/>
    </location>
</feature>
<gene>
    <name evidence="5" type="ORF">QJS04_geneDACA009071</name>
</gene>
<dbReference type="AlphaFoldDB" id="A0AAV9ANP9"/>
<dbReference type="PANTHER" id="PTHR47809:SF2">
    <property type="entry name" value="DNA-BINDING BROMODOMAIN-CONTAINING PROTEIN"/>
    <property type="match status" value="1"/>
</dbReference>